<dbReference type="InterPro" id="IPR012338">
    <property type="entry name" value="Beta-lactam/transpept-like"/>
</dbReference>
<dbReference type="Pfam" id="PF00144">
    <property type="entry name" value="Beta-lactamase"/>
    <property type="match status" value="1"/>
</dbReference>
<feature type="domain" description="Beta-lactamase-related" evidence="1">
    <location>
        <begin position="33"/>
        <end position="230"/>
    </location>
</feature>
<dbReference type="PANTHER" id="PTHR46825:SF9">
    <property type="entry name" value="BETA-LACTAMASE-RELATED DOMAIN-CONTAINING PROTEIN"/>
    <property type="match status" value="1"/>
</dbReference>
<dbReference type="SUPFAM" id="SSF56601">
    <property type="entry name" value="beta-lactamase/transpeptidase-like"/>
    <property type="match status" value="1"/>
</dbReference>
<dbReference type="Gene3D" id="3.40.710.10">
    <property type="entry name" value="DD-peptidase/beta-lactamase superfamily"/>
    <property type="match status" value="1"/>
</dbReference>
<dbReference type="PANTHER" id="PTHR46825">
    <property type="entry name" value="D-ALANYL-D-ALANINE-CARBOXYPEPTIDASE/ENDOPEPTIDASE AMPH"/>
    <property type="match status" value="1"/>
</dbReference>
<dbReference type="InterPro" id="IPR050491">
    <property type="entry name" value="AmpC-like"/>
</dbReference>
<proteinExistence type="predicted"/>
<reference evidence="2" key="1">
    <citation type="submission" date="2018-05" db="EMBL/GenBank/DDBJ databases">
        <authorList>
            <person name="Lanie J.A."/>
            <person name="Ng W.-L."/>
            <person name="Kazmierczak K.M."/>
            <person name="Andrzejewski T.M."/>
            <person name="Davidsen T.M."/>
            <person name="Wayne K.J."/>
            <person name="Tettelin H."/>
            <person name="Glass J.I."/>
            <person name="Rusch D."/>
            <person name="Podicherti R."/>
            <person name="Tsui H.-C.T."/>
            <person name="Winkler M.E."/>
        </authorList>
    </citation>
    <scope>NUCLEOTIDE SEQUENCE</scope>
</reference>
<sequence>MKLFAASILLFFPLHVHSSPAITAENVEAFFNTAFAVQQQEHSIAGAVVAVVYQGEPLFKAGYGYADIDQRIPADAEISLFRIASITKTFVWTAIMQLHEQGKLDINDDVNDYLTEFKVPDTFPEPIRIRHLLTHTPGLEESALGMSARNLEEMKPLAQYLQTNMPARVSPPGSHASYSNWGASLAGYIIEQISGQSWSDYVDANILTVLDMKSTNTQNEIPEPLRKRACQGIPVH</sequence>
<organism evidence="2">
    <name type="scientific">marine metagenome</name>
    <dbReference type="NCBI Taxonomy" id="408172"/>
    <lineage>
        <taxon>unclassified sequences</taxon>
        <taxon>metagenomes</taxon>
        <taxon>ecological metagenomes</taxon>
    </lineage>
</organism>
<protein>
    <recommendedName>
        <fullName evidence="1">Beta-lactamase-related domain-containing protein</fullName>
    </recommendedName>
</protein>
<dbReference type="AlphaFoldDB" id="A0A382XIW5"/>
<name>A0A382XIW5_9ZZZZ</name>
<dbReference type="InterPro" id="IPR001466">
    <property type="entry name" value="Beta-lactam-related"/>
</dbReference>
<evidence type="ECO:0000313" key="2">
    <source>
        <dbReference type="EMBL" id="SVD70248.1"/>
    </source>
</evidence>
<accession>A0A382XIW5</accession>
<evidence type="ECO:0000259" key="1">
    <source>
        <dbReference type="Pfam" id="PF00144"/>
    </source>
</evidence>
<gene>
    <name evidence="2" type="ORF">METZ01_LOCUS423102</name>
</gene>
<dbReference type="EMBL" id="UINC01167634">
    <property type="protein sequence ID" value="SVD70248.1"/>
    <property type="molecule type" value="Genomic_DNA"/>
</dbReference>